<feature type="domain" description="RES" evidence="1">
    <location>
        <begin position="189"/>
        <end position="346"/>
    </location>
</feature>
<sequence length="362" mass="41666">MICCEKCFKDAEIKGIIRSLKRKGDCETCRSKNAFIYDTNENNELTDNFNHLLGIYTSVSSLPKEFPKEKLSLLKDTLKDKWNIFNIGSEWIYLLIRDICKEKYEEDPELFDSPVGILEMNESAELKAYSILIDHNWDVFKEEIKTNNRFHKSYINTSALEALFSYMEINIEKGQKLYRARISNQNGYPIAEMGAPPAGKSSSGRVNPEGINYLYLAAENKTAISEVRAAAYDYVTVGEFILEEDVTVVDFTEIDKISPFSGIDVLQLAINIEHLNKINIEIAKPLRRNDSPLEYLPTQYIADFIKSLQSKNGQRYAGIKYKSTLHMEGFNIAFFDEKLFKCTNALVYEVDKVDYRYQPLDE</sequence>
<evidence type="ECO:0000313" key="3">
    <source>
        <dbReference type="Proteomes" id="UP001597041"/>
    </source>
</evidence>
<organism evidence="2 3">
    <name type="scientific">Oceanobacillus locisalsi</name>
    <dbReference type="NCBI Taxonomy" id="546107"/>
    <lineage>
        <taxon>Bacteria</taxon>
        <taxon>Bacillati</taxon>
        <taxon>Bacillota</taxon>
        <taxon>Bacilli</taxon>
        <taxon>Bacillales</taxon>
        <taxon>Bacillaceae</taxon>
        <taxon>Oceanobacillus</taxon>
    </lineage>
</organism>
<accession>A0ABW3NDH0</accession>
<dbReference type="EMBL" id="JBHTKK010000005">
    <property type="protein sequence ID" value="MFD1065674.1"/>
    <property type="molecule type" value="Genomic_DNA"/>
</dbReference>
<dbReference type="RefSeq" id="WP_379591266.1">
    <property type="nucleotide sequence ID" value="NZ_JBHTKK010000005.1"/>
</dbReference>
<dbReference type="InterPro" id="IPR014914">
    <property type="entry name" value="RES_dom"/>
</dbReference>
<keyword evidence="3" id="KW-1185">Reference proteome</keyword>
<evidence type="ECO:0000313" key="2">
    <source>
        <dbReference type="EMBL" id="MFD1065674.1"/>
    </source>
</evidence>
<dbReference type="Proteomes" id="UP001597041">
    <property type="component" value="Unassembled WGS sequence"/>
</dbReference>
<evidence type="ECO:0000259" key="1">
    <source>
        <dbReference type="SMART" id="SM00953"/>
    </source>
</evidence>
<comment type="caution">
    <text evidence="2">The sequence shown here is derived from an EMBL/GenBank/DDBJ whole genome shotgun (WGS) entry which is preliminary data.</text>
</comment>
<name>A0ABW3NDH0_9BACI</name>
<gene>
    <name evidence="2" type="ORF">ACFQ19_06525</name>
</gene>
<dbReference type="Pfam" id="PF08808">
    <property type="entry name" value="RES"/>
    <property type="match status" value="1"/>
</dbReference>
<protein>
    <submittedName>
        <fullName evidence="2">RES family NAD+ phosphorylase</fullName>
    </submittedName>
</protein>
<reference evidence="3" key="1">
    <citation type="journal article" date="2019" name="Int. J. Syst. Evol. Microbiol.">
        <title>The Global Catalogue of Microorganisms (GCM) 10K type strain sequencing project: providing services to taxonomists for standard genome sequencing and annotation.</title>
        <authorList>
            <consortium name="The Broad Institute Genomics Platform"/>
            <consortium name="The Broad Institute Genome Sequencing Center for Infectious Disease"/>
            <person name="Wu L."/>
            <person name="Ma J."/>
        </authorList>
    </citation>
    <scope>NUCLEOTIDE SEQUENCE [LARGE SCALE GENOMIC DNA]</scope>
    <source>
        <strain evidence="3">CCUG 56608</strain>
    </source>
</reference>
<dbReference type="SMART" id="SM00953">
    <property type="entry name" value="RES"/>
    <property type="match status" value="1"/>
</dbReference>
<proteinExistence type="predicted"/>